<evidence type="ECO:0000256" key="1">
    <source>
        <dbReference type="ARBA" id="ARBA00005187"/>
    </source>
</evidence>
<dbReference type="InterPro" id="IPR029055">
    <property type="entry name" value="Ntn_hydrolases_N"/>
</dbReference>
<dbReference type="GO" id="GO:0005524">
    <property type="term" value="F:ATP binding"/>
    <property type="evidence" value="ECO:0007669"/>
    <property type="project" value="UniProtKB-KW"/>
</dbReference>
<keyword evidence="5 10" id="KW-0067">ATP-binding</keyword>
<comment type="caution">
    <text evidence="12">The sequence shown here is derived from an EMBL/GenBank/DDBJ whole genome shotgun (WGS) entry which is preliminary data.</text>
</comment>
<dbReference type="PIRSF" id="PIRSF001589">
    <property type="entry name" value="Asn_synthetase_glu-h"/>
    <property type="match status" value="1"/>
</dbReference>
<organism evidence="12 13">
    <name type="scientific">Anaerovibrio slackiae</name>
    <dbReference type="NCBI Taxonomy" id="2652309"/>
    <lineage>
        <taxon>Bacteria</taxon>
        <taxon>Bacillati</taxon>
        <taxon>Bacillota</taxon>
        <taxon>Negativicutes</taxon>
        <taxon>Selenomonadales</taxon>
        <taxon>Selenomonadaceae</taxon>
        <taxon>Anaerovibrio</taxon>
    </lineage>
</organism>
<dbReference type="InterPro" id="IPR033738">
    <property type="entry name" value="AsnB_N"/>
</dbReference>
<dbReference type="Gene3D" id="3.40.50.620">
    <property type="entry name" value="HUPs"/>
    <property type="match status" value="1"/>
</dbReference>
<dbReference type="InterPro" id="IPR014729">
    <property type="entry name" value="Rossmann-like_a/b/a_fold"/>
</dbReference>
<reference evidence="12 13" key="1">
    <citation type="submission" date="2019-08" db="EMBL/GenBank/DDBJ databases">
        <title>In-depth cultivation of the pig gut microbiome towards novel bacterial diversity and tailored functional studies.</title>
        <authorList>
            <person name="Wylensek D."/>
            <person name="Hitch T.C.A."/>
            <person name="Clavel T."/>
        </authorList>
    </citation>
    <scope>NUCLEOTIDE SEQUENCE [LARGE SCALE GENOMIC DNA]</scope>
    <source>
        <strain evidence="12 13">WCA-693-APC-5D-A</strain>
    </source>
</reference>
<dbReference type="CDD" id="cd00712">
    <property type="entry name" value="AsnB"/>
    <property type="match status" value="1"/>
</dbReference>
<dbReference type="Pfam" id="PF00733">
    <property type="entry name" value="Asn_synthase"/>
    <property type="match status" value="1"/>
</dbReference>
<keyword evidence="7 9" id="KW-0315">Glutamine amidotransferase</keyword>
<dbReference type="Proteomes" id="UP000433181">
    <property type="component" value="Unassembled WGS sequence"/>
</dbReference>
<evidence type="ECO:0000256" key="8">
    <source>
        <dbReference type="ARBA" id="ARBA00048741"/>
    </source>
</evidence>
<dbReference type="GO" id="GO:0006529">
    <property type="term" value="P:asparagine biosynthetic process"/>
    <property type="evidence" value="ECO:0007669"/>
    <property type="project" value="UniProtKB-KW"/>
</dbReference>
<feature type="domain" description="Glutamine amidotransferase type-2" evidence="11">
    <location>
        <begin position="12"/>
        <end position="218"/>
    </location>
</feature>
<keyword evidence="9" id="KW-0028">Amino-acid biosynthesis</keyword>
<dbReference type="GO" id="GO:0004066">
    <property type="term" value="F:asparagine synthase (glutamine-hydrolyzing) activity"/>
    <property type="evidence" value="ECO:0007669"/>
    <property type="project" value="UniProtKB-EC"/>
</dbReference>
<evidence type="ECO:0000256" key="2">
    <source>
        <dbReference type="ARBA" id="ARBA00005752"/>
    </source>
</evidence>
<dbReference type="Pfam" id="PF13537">
    <property type="entry name" value="GATase_7"/>
    <property type="match status" value="1"/>
</dbReference>
<dbReference type="PANTHER" id="PTHR43284">
    <property type="entry name" value="ASPARAGINE SYNTHETASE (GLUTAMINE-HYDROLYZING)"/>
    <property type="match status" value="1"/>
</dbReference>
<dbReference type="SUPFAM" id="SSF52402">
    <property type="entry name" value="Adenine nucleotide alpha hydrolases-like"/>
    <property type="match status" value="1"/>
</dbReference>
<dbReference type="InterPro" id="IPR006426">
    <property type="entry name" value="Asn_synth_AEB"/>
</dbReference>
<evidence type="ECO:0000256" key="3">
    <source>
        <dbReference type="ARBA" id="ARBA00012737"/>
    </source>
</evidence>
<dbReference type="EMBL" id="VUNR01000028">
    <property type="protein sequence ID" value="MSU09632.1"/>
    <property type="molecule type" value="Genomic_DNA"/>
</dbReference>
<keyword evidence="12" id="KW-0436">Ligase</keyword>
<sequence length="607" mass="70125">MWLFRKSEMLMCGICGIVGKRTSENVMRDMLDSIAHRGPDDEGIFEEGDIFLGHRRLSILDLSALGHQPMMYENYVIVFNGEIFNYVELRNELKKIGHVFKTGTDTEVILHGYAQWGQEVFVKLRGMWALALYDKNAQKIIFSRDRFGIKPFYYYSDASRFIFASEIPALLAAGVSAEVNYDVVMRYLAISCDDNGKDCFFKDIYQLPGSCNIEYDLKTKSFSIVKYYDLFSEINSTNDNTAFEDVFDENLLIHLRSDVKIGSCLSGGLDSSTLAGAIQHKIDGVGQKLSAVTAQSELKENDESELARQVAEYSGMDWNVVCPDYDDFLAEHQEMLRCQAEPVGSPSVFMQYCVMKKAKECGIKVMFDGQGGDETLLGYERYYVTYIFSLLKSGKFIAAVKAYRDICKNSKLNVITLIKYIFYFGCLPIRKSVLQKRLHFIKKEYLEMLFKSSSQYFEQSKDMLQLQIDEITDSQLPHLLKYEDRNSMYFSIEARCPYVDHVYVQKAIQLPFEMKVAGGWSKKCLRHLAEKFIPKSIAWRKNKFGFEAPEKIWLERYLADMQECVNQSRLIRNLVSEIPELASLSLRLRWRLYNLAVWEKQYLSQKV</sequence>
<keyword evidence="13" id="KW-1185">Reference proteome</keyword>
<comment type="catalytic activity">
    <reaction evidence="8">
        <text>L-aspartate + L-glutamine + ATP + H2O = L-asparagine + L-glutamate + AMP + diphosphate + H(+)</text>
        <dbReference type="Rhea" id="RHEA:12228"/>
        <dbReference type="ChEBI" id="CHEBI:15377"/>
        <dbReference type="ChEBI" id="CHEBI:15378"/>
        <dbReference type="ChEBI" id="CHEBI:29985"/>
        <dbReference type="ChEBI" id="CHEBI:29991"/>
        <dbReference type="ChEBI" id="CHEBI:30616"/>
        <dbReference type="ChEBI" id="CHEBI:33019"/>
        <dbReference type="ChEBI" id="CHEBI:58048"/>
        <dbReference type="ChEBI" id="CHEBI:58359"/>
        <dbReference type="ChEBI" id="CHEBI:456215"/>
        <dbReference type="EC" id="6.3.5.4"/>
    </reaction>
</comment>
<evidence type="ECO:0000313" key="13">
    <source>
        <dbReference type="Proteomes" id="UP000433181"/>
    </source>
</evidence>
<proteinExistence type="inferred from homology"/>
<evidence type="ECO:0000256" key="9">
    <source>
        <dbReference type="PIRSR" id="PIRSR001589-1"/>
    </source>
</evidence>
<dbReference type="PROSITE" id="PS51278">
    <property type="entry name" value="GATASE_TYPE_2"/>
    <property type="match status" value="1"/>
</dbReference>
<dbReference type="NCBIfam" id="TIGR01536">
    <property type="entry name" value="asn_synth_AEB"/>
    <property type="match status" value="1"/>
</dbReference>
<dbReference type="InterPro" id="IPR051786">
    <property type="entry name" value="ASN_synthetase/amidase"/>
</dbReference>
<accession>A0A6I2UKW5</accession>
<evidence type="ECO:0000256" key="10">
    <source>
        <dbReference type="PIRSR" id="PIRSR001589-2"/>
    </source>
</evidence>
<evidence type="ECO:0000256" key="7">
    <source>
        <dbReference type="ARBA" id="ARBA00022962"/>
    </source>
</evidence>
<dbReference type="SUPFAM" id="SSF56235">
    <property type="entry name" value="N-terminal nucleophile aminohydrolases (Ntn hydrolases)"/>
    <property type="match status" value="1"/>
</dbReference>
<evidence type="ECO:0000313" key="12">
    <source>
        <dbReference type="EMBL" id="MSU09632.1"/>
    </source>
</evidence>
<dbReference type="InterPro" id="IPR001962">
    <property type="entry name" value="Asn_synthase"/>
</dbReference>
<feature type="active site" description="For GATase activity" evidence="9">
    <location>
        <position position="12"/>
    </location>
</feature>
<dbReference type="PANTHER" id="PTHR43284:SF1">
    <property type="entry name" value="ASPARAGINE SYNTHETASE"/>
    <property type="match status" value="1"/>
</dbReference>
<keyword evidence="4 10" id="KW-0547">Nucleotide-binding</keyword>
<dbReference type="AlphaFoldDB" id="A0A6I2UKW5"/>
<dbReference type="Gene3D" id="3.60.20.10">
    <property type="entry name" value="Glutamine Phosphoribosylpyrophosphate, subunit 1, domain 1"/>
    <property type="match status" value="1"/>
</dbReference>
<dbReference type="InterPro" id="IPR017932">
    <property type="entry name" value="GATase_2_dom"/>
</dbReference>
<comment type="similarity">
    <text evidence="2">Belongs to the asparagine synthetase family.</text>
</comment>
<evidence type="ECO:0000256" key="6">
    <source>
        <dbReference type="ARBA" id="ARBA00022888"/>
    </source>
</evidence>
<protein>
    <recommendedName>
        <fullName evidence="3">asparagine synthase (glutamine-hydrolyzing)</fullName>
        <ecNumber evidence="3">6.3.5.4</ecNumber>
    </recommendedName>
</protein>
<comment type="pathway">
    <text evidence="1">Amino-acid biosynthesis; L-asparagine biosynthesis; L-asparagine from L-aspartate (L-Gln route): step 1/1.</text>
</comment>
<evidence type="ECO:0000256" key="5">
    <source>
        <dbReference type="ARBA" id="ARBA00022840"/>
    </source>
</evidence>
<keyword evidence="6 9" id="KW-0061">Asparagine biosynthesis</keyword>
<name>A0A6I2UKW5_9FIRM</name>
<feature type="binding site" evidence="10">
    <location>
        <position position="105"/>
    </location>
    <ligand>
        <name>L-glutamine</name>
        <dbReference type="ChEBI" id="CHEBI:58359"/>
    </ligand>
</feature>
<dbReference type="CDD" id="cd01991">
    <property type="entry name" value="Asn_synthase_B_C"/>
    <property type="match status" value="1"/>
</dbReference>
<dbReference type="EC" id="6.3.5.4" evidence="3"/>
<evidence type="ECO:0000259" key="11">
    <source>
        <dbReference type="PROSITE" id="PS51278"/>
    </source>
</evidence>
<evidence type="ECO:0000256" key="4">
    <source>
        <dbReference type="ARBA" id="ARBA00022741"/>
    </source>
</evidence>
<gene>
    <name evidence="12" type="primary">asnB</name>
    <name evidence="12" type="ORF">FYJ84_11645</name>
</gene>